<name>A0A5C5VJE6_9BACT</name>
<dbReference type="EMBL" id="SIHJ01000001">
    <property type="protein sequence ID" value="TWT38050.1"/>
    <property type="molecule type" value="Genomic_DNA"/>
</dbReference>
<keyword evidence="1" id="KW-0812">Transmembrane</keyword>
<protein>
    <submittedName>
        <fullName evidence="2">Uncharacterized protein</fullName>
    </submittedName>
</protein>
<dbReference type="Proteomes" id="UP000316714">
    <property type="component" value="Unassembled WGS sequence"/>
</dbReference>
<organism evidence="2 3">
    <name type="scientific">Posidoniimonas corsicana</name>
    <dbReference type="NCBI Taxonomy" id="1938618"/>
    <lineage>
        <taxon>Bacteria</taxon>
        <taxon>Pseudomonadati</taxon>
        <taxon>Planctomycetota</taxon>
        <taxon>Planctomycetia</taxon>
        <taxon>Pirellulales</taxon>
        <taxon>Lacipirellulaceae</taxon>
        <taxon>Posidoniimonas</taxon>
    </lineage>
</organism>
<gene>
    <name evidence="2" type="ORF">KOR34_30180</name>
</gene>
<comment type="caution">
    <text evidence="2">The sequence shown here is derived from an EMBL/GenBank/DDBJ whole genome shotgun (WGS) entry which is preliminary data.</text>
</comment>
<evidence type="ECO:0000313" key="3">
    <source>
        <dbReference type="Proteomes" id="UP000316714"/>
    </source>
</evidence>
<feature type="transmembrane region" description="Helical" evidence="1">
    <location>
        <begin position="7"/>
        <end position="25"/>
    </location>
</feature>
<keyword evidence="1" id="KW-1133">Transmembrane helix</keyword>
<sequence length="72" mass="8045">MLAGDCFLVAVVMPLFAATVGWYMWCYLRLVEFRCPKCNGRFAVNYRKFAAGGSDVESCKHCGCPVGWRLGD</sequence>
<proteinExistence type="predicted"/>
<keyword evidence="3" id="KW-1185">Reference proteome</keyword>
<evidence type="ECO:0000256" key="1">
    <source>
        <dbReference type="SAM" id="Phobius"/>
    </source>
</evidence>
<reference evidence="2 3" key="1">
    <citation type="submission" date="2019-02" db="EMBL/GenBank/DDBJ databases">
        <title>Deep-cultivation of Planctomycetes and their phenomic and genomic characterization uncovers novel biology.</title>
        <authorList>
            <person name="Wiegand S."/>
            <person name="Jogler M."/>
            <person name="Boedeker C."/>
            <person name="Pinto D."/>
            <person name="Vollmers J."/>
            <person name="Rivas-Marin E."/>
            <person name="Kohn T."/>
            <person name="Peeters S.H."/>
            <person name="Heuer A."/>
            <person name="Rast P."/>
            <person name="Oberbeckmann S."/>
            <person name="Bunk B."/>
            <person name="Jeske O."/>
            <person name="Meyerdierks A."/>
            <person name="Storesund J.E."/>
            <person name="Kallscheuer N."/>
            <person name="Luecker S."/>
            <person name="Lage O.M."/>
            <person name="Pohl T."/>
            <person name="Merkel B.J."/>
            <person name="Hornburger P."/>
            <person name="Mueller R.-W."/>
            <person name="Bruemmer F."/>
            <person name="Labrenz M."/>
            <person name="Spormann A.M."/>
            <person name="Op Den Camp H."/>
            <person name="Overmann J."/>
            <person name="Amann R."/>
            <person name="Jetten M.S.M."/>
            <person name="Mascher T."/>
            <person name="Medema M.H."/>
            <person name="Devos D.P."/>
            <person name="Kaster A.-K."/>
            <person name="Ovreas L."/>
            <person name="Rohde M."/>
            <person name="Galperin M.Y."/>
            <person name="Jogler C."/>
        </authorList>
    </citation>
    <scope>NUCLEOTIDE SEQUENCE [LARGE SCALE GENOMIC DNA]</scope>
    <source>
        <strain evidence="2 3">KOR34</strain>
    </source>
</reference>
<evidence type="ECO:0000313" key="2">
    <source>
        <dbReference type="EMBL" id="TWT38050.1"/>
    </source>
</evidence>
<keyword evidence="1" id="KW-0472">Membrane</keyword>
<dbReference type="AlphaFoldDB" id="A0A5C5VJE6"/>
<accession>A0A5C5VJE6</accession>